<organism evidence="2 3">
    <name type="scientific">Apiospora saccharicola</name>
    <dbReference type="NCBI Taxonomy" id="335842"/>
    <lineage>
        <taxon>Eukaryota</taxon>
        <taxon>Fungi</taxon>
        <taxon>Dikarya</taxon>
        <taxon>Ascomycota</taxon>
        <taxon>Pezizomycotina</taxon>
        <taxon>Sordariomycetes</taxon>
        <taxon>Xylariomycetidae</taxon>
        <taxon>Amphisphaeriales</taxon>
        <taxon>Apiosporaceae</taxon>
        <taxon>Apiospora</taxon>
    </lineage>
</organism>
<comment type="caution">
    <text evidence="2">The sequence shown here is derived from an EMBL/GenBank/DDBJ whole genome shotgun (WGS) entry which is preliminary data.</text>
</comment>
<reference evidence="2 3" key="1">
    <citation type="submission" date="2023-01" db="EMBL/GenBank/DDBJ databases">
        <title>Analysis of 21 Apiospora genomes using comparative genomics revels a genus with tremendous synthesis potential of carbohydrate active enzymes and secondary metabolites.</title>
        <authorList>
            <person name="Sorensen T."/>
        </authorList>
    </citation>
    <scope>NUCLEOTIDE SEQUENCE [LARGE SCALE GENOMIC DNA]</scope>
    <source>
        <strain evidence="2 3">CBS 83171</strain>
    </source>
</reference>
<feature type="region of interest" description="Disordered" evidence="1">
    <location>
        <begin position="1"/>
        <end position="76"/>
    </location>
</feature>
<keyword evidence="3" id="KW-1185">Reference proteome</keyword>
<dbReference type="EMBL" id="JAQQWM010000009">
    <property type="protein sequence ID" value="KAK8048009.1"/>
    <property type="molecule type" value="Genomic_DNA"/>
</dbReference>
<evidence type="ECO:0008006" key="4">
    <source>
        <dbReference type="Google" id="ProtNLM"/>
    </source>
</evidence>
<evidence type="ECO:0000313" key="2">
    <source>
        <dbReference type="EMBL" id="KAK8048009.1"/>
    </source>
</evidence>
<gene>
    <name evidence="2" type="ORF">PG996_016073</name>
</gene>
<feature type="compositionally biased region" description="Low complexity" evidence="1">
    <location>
        <begin position="1"/>
        <end position="11"/>
    </location>
</feature>
<evidence type="ECO:0000256" key="1">
    <source>
        <dbReference type="SAM" id="MobiDB-lite"/>
    </source>
</evidence>
<name>A0ABR1TN23_9PEZI</name>
<protein>
    <recommendedName>
        <fullName evidence="4">60S ribosomal protein L44</fullName>
    </recommendedName>
</protein>
<feature type="compositionally biased region" description="Basic residues" evidence="1">
    <location>
        <begin position="33"/>
        <end position="45"/>
    </location>
</feature>
<accession>A0ABR1TN23</accession>
<dbReference type="Proteomes" id="UP001446871">
    <property type="component" value="Unassembled WGS sequence"/>
</dbReference>
<sequence>MFTSSTASRSSSARRIKKDNPGTTCDGDFLNTKHAHSDHKYKSHHGQALMGPSVGSGTGTGTGAVRRRGNAVKHGPTRHEIKNRTISIECKHCPNSKITTPNSLTAHYRRDKVKHLNKTTEAQVFGEYPKLAYLLPAKRETSTEEAKN</sequence>
<evidence type="ECO:0000313" key="3">
    <source>
        <dbReference type="Proteomes" id="UP001446871"/>
    </source>
</evidence>
<proteinExistence type="predicted"/>